<evidence type="ECO:0000256" key="10">
    <source>
        <dbReference type="ARBA" id="ARBA00022723"/>
    </source>
</evidence>
<comment type="cofactor">
    <cofactor evidence="2">
        <name>Mg(2+)</name>
        <dbReference type="ChEBI" id="CHEBI:18420"/>
    </cofactor>
</comment>
<feature type="binding site" evidence="14 15">
    <location>
        <position position="76"/>
    </location>
    <ligand>
        <name>a divalent metal cation</name>
        <dbReference type="ChEBI" id="CHEBI:60240"/>
    </ligand>
</feature>
<comment type="subcellular location">
    <subcellularLocation>
        <location evidence="4 14">Cytoplasm</location>
    </subcellularLocation>
</comment>
<dbReference type="GO" id="GO:0004523">
    <property type="term" value="F:RNA-DNA hybrid ribonuclease activity"/>
    <property type="evidence" value="ECO:0007669"/>
    <property type="project" value="UniProtKB-EC"/>
</dbReference>
<name>A0ABT6R0P8_9BACL</name>
<evidence type="ECO:0000256" key="13">
    <source>
        <dbReference type="ARBA" id="ARBA00023211"/>
    </source>
</evidence>
<comment type="function">
    <text evidence="3 14 16">Endonuclease that specifically degrades the RNA of RNA-DNA hybrids.</text>
</comment>
<comment type="cofactor">
    <cofactor evidence="14 15">
        <name>Mn(2+)</name>
        <dbReference type="ChEBI" id="CHEBI:29035"/>
    </cofactor>
    <cofactor evidence="14 15">
        <name>Mg(2+)</name>
        <dbReference type="ChEBI" id="CHEBI:18420"/>
    </cofactor>
    <text evidence="14 15">Manganese or magnesium. Binds 1 divalent metal ion per monomer in the absence of substrate. May bind a second metal ion after substrate binding.</text>
</comment>
<evidence type="ECO:0000256" key="7">
    <source>
        <dbReference type="ARBA" id="ARBA00019179"/>
    </source>
</evidence>
<evidence type="ECO:0000313" key="19">
    <source>
        <dbReference type="Proteomes" id="UP001243286"/>
    </source>
</evidence>
<dbReference type="NCBIfam" id="NF000594">
    <property type="entry name" value="PRK00015.1-1"/>
    <property type="match status" value="1"/>
</dbReference>
<comment type="caution">
    <text evidence="18">The sequence shown here is derived from an EMBL/GenBank/DDBJ whole genome shotgun (WGS) entry which is preliminary data.</text>
</comment>
<dbReference type="RefSeq" id="WP_026829875.1">
    <property type="nucleotide sequence ID" value="NZ_JANJYY010000028.1"/>
</dbReference>
<evidence type="ECO:0000256" key="5">
    <source>
        <dbReference type="ARBA" id="ARBA00007383"/>
    </source>
</evidence>
<keyword evidence="9 14" id="KW-0540">Nuclease</keyword>
<dbReference type="EMBL" id="JASBQV010000002">
    <property type="protein sequence ID" value="MDI3233834.1"/>
    <property type="molecule type" value="Genomic_DNA"/>
</dbReference>
<feature type="binding site" evidence="14 15">
    <location>
        <position position="165"/>
    </location>
    <ligand>
        <name>a divalent metal cation</name>
        <dbReference type="ChEBI" id="CHEBI:60240"/>
    </ligand>
</feature>
<evidence type="ECO:0000256" key="8">
    <source>
        <dbReference type="ARBA" id="ARBA00022490"/>
    </source>
</evidence>
<dbReference type="InterPro" id="IPR024567">
    <property type="entry name" value="RNase_HII/HIII_dom"/>
</dbReference>
<evidence type="ECO:0000256" key="16">
    <source>
        <dbReference type="RuleBase" id="RU003515"/>
    </source>
</evidence>
<proteinExistence type="inferred from homology"/>
<protein>
    <recommendedName>
        <fullName evidence="7 14">Ribonuclease HII</fullName>
        <shortName evidence="14">RNase HII</shortName>
        <ecNumber evidence="6 14">3.1.26.4</ecNumber>
    </recommendedName>
</protein>
<gene>
    <name evidence="14" type="primary">rnhB</name>
    <name evidence="18" type="ORF">QK289_02355</name>
</gene>
<keyword evidence="8 14" id="KW-0963">Cytoplasm</keyword>
<accession>A0ABT6R0P8</accession>
<evidence type="ECO:0000256" key="11">
    <source>
        <dbReference type="ARBA" id="ARBA00022759"/>
    </source>
</evidence>
<evidence type="ECO:0000256" key="6">
    <source>
        <dbReference type="ARBA" id="ARBA00012180"/>
    </source>
</evidence>
<evidence type="ECO:0000256" key="1">
    <source>
        <dbReference type="ARBA" id="ARBA00000077"/>
    </source>
</evidence>
<dbReference type="InterPro" id="IPR012337">
    <property type="entry name" value="RNaseH-like_sf"/>
</dbReference>
<dbReference type="Proteomes" id="UP001243286">
    <property type="component" value="Unassembled WGS sequence"/>
</dbReference>
<evidence type="ECO:0000256" key="2">
    <source>
        <dbReference type="ARBA" id="ARBA00001946"/>
    </source>
</evidence>
<reference evidence="18 19" key="1">
    <citation type="submission" date="2023-04" db="EMBL/GenBank/DDBJ databases">
        <title>Antarctic isolates genomes.</title>
        <authorList>
            <person name="Dimov S.G."/>
        </authorList>
    </citation>
    <scope>NUCLEOTIDE SEQUENCE [LARGE SCALE GENOMIC DNA]</scope>
    <source>
        <strain evidence="18 19">AL19</strain>
    </source>
</reference>
<dbReference type="Pfam" id="PF01351">
    <property type="entry name" value="RNase_HII"/>
    <property type="match status" value="1"/>
</dbReference>
<evidence type="ECO:0000256" key="9">
    <source>
        <dbReference type="ARBA" id="ARBA00022722"/>
    </source>
</evidence>
<evidence type="ECO:0000256" key="3">
    <source>
        <dbReference type="ARBA" id="ARBA00004065"/>
    </source>
</evidence>
<dbReference type="InterPro" id="IPR022898">
    <property type="entry name" value="RNase_HII"/>
</dbReference>
<dbReference type="CDD" id="cd07182">
    <property type="entry name" value="RNase_HII_bacteria_HII_like"/>
    <property type="match status" value="1"/>
</dbReference>
<dbReference type="EC" id="3.1.26.4" evidence="6 14"/>
<dbReference type="NCBIfam" id="NF000595">
    <property type="entry name" value="PRK00015.1-3"/>
    <property type="match status" value="1"/>
</dbReference>
<feature type="domain" description="RNase H type-2" evidence="17">
    <location>
        <begin position="70"/>
        <end position="250"/>
    </location>
</feature>
<dbReference type="PANTHER" id="PTHR10954:SF18">
    <property type="entry name" value="RIBONUCLEASE HII"/>
    <property type="match status" value="1"/>
</dbReference>
<dbReference type="Gene3D" id="3.30.420.10">
    <property type="entry name" value="Ribonuclease H-like superfamily/Ribonuclease H"/>
    <property type="match status" value="1"/>
</dbReference>
<dbReference type="PANTHER" id="PTHR10954">
    <property type="entry name" value="RIBONUCLEASE H2 SUBUNIT A"/>
    <property type="match status" value="1"/>
</dbReference>
<evidence type="ECO:0000259" key="17">
    <source>
        <dbReference type="PROSITE" id="PS51975"/>
    </source>
</evidence>
<evidence type="ECO:0000256" key="15">
    <source>
        <dbReference type="PROSITE-ProRule" id="PRU01319"/>
    </source>
</evidence>
<keyword evidence="13 14" id="KW-0464">Manganese</keyword>
<dbReference type="SUPFAM" id="SSF53098">
    <property type="entry name" value="Ribonuclease H-like"/>
    <property type="match status" value="1"/>
</dbReference>
<dbReference type="HAMAP" id="MF_00052_B">
    <property type="entry name" value="RNase_HII_B"/>
    <property type="match status" value="1"/>
</dbReference>
<evidence type="ECO:0000256" key="12">
    <source>
        <dbReference type="ARBA" id="ARBA00022801"/>
    </source>
</evidence>
<keyword evidence="19" id="KW-1185">Reference proteome</keyword>
<keyword evidence="10 14" id="KW-0479">Metal-binding</keyword>
<evidence type="ECO:0000256" key="14">
    <source>
        <dbReference type="HAMAP-Rule" id="MF_00052"/>
    </source>
</evidence>
<keyword evidence="12 14" id="KW-0378">Hydrolase</keyword>
<dbReference type="InterPro" id="IPR001352">
    <property type="entry name" value="RNase_HII/HIII"/>
</dbReference>
<dbReference type="InterPro" id="IPR036397">
    <property type="entry name" value="RNaseH_sf"/>
</dbReference>
<evidence type="ECO:0000313" key="18">
    <source>
        <dbReference type="EMBL" id="MDI3233834.1"/>
    </source>
</evidence>
<dbReference type="PROSITE" id="PS51975">
    <property type="entry name" value="RNASE_H_2"/>
    <property type="match status" value="1"/>
</dbReference>
<keyword evidence="11 14" id="KW-0255">Endonuclease</keyword>
<organism evidence="18 19">
    <name type="scientific">Exiguobacterium antarcticum</name>
    <dbReference type="NCBI Taxonomy" id="132920"/>
    <lineage>
        <taxon>Bacteria</taxon>
        <taxon>Bacillati</taxon>
        <taxon>Bacillota</taxon>
        <taxon>Bacilli</taxon>
        <taxon>Bacillales</taxon>
        <taxon>Bacillales Family XII. Incertae Sedis</taxon>
        <taxon>Exiguobacterium</taxon>
    </lineage>
</organism>
<evidence type="ECO:0000256" key="4">
    <source>
        <dbReference type="ARBA" id="ARBA00004496"/>
    </source>
</evidence>
<comment type="catalytic activity">
    <reaction evidence="1 14 15 16">
        <text>Endonucleolytic cleavage to 5'-phosphomonoester.</text>
        <dbReference type="EC" id="3.1.26.4"/>
    </reaction>
</comment>
<sequence length="250" mass="27762">MNINEIKTQLAGISRMEFEKLKVKFAEDARKGVVSALNQAERRLVTEEQQRIQFQERSIFEARYQAEGYKRIAGVDEVGRGPLAGPVVAAAVILPDGFYHPGLTDSKQLSKKQRMVAYQHIQDVAEIAIGIIEPEEIDRINIYQASKQAMQQAVAVLKPDALLVDAMALDVDLPQESLIKGDARSISIAAASVIAKETRDAMMAEYAQLYPEYGFEQHAGYGTAQHLQALDTIGVTPIHRKTFKPVLDRL</sequence>
<comment type="similarity">
    <text evidence="5 14 16">Belongs to the RNase HII family.</text>
</comment>
<feature type="binding site" evidence="14 15">
    <location>
        <position position="77"/>
    </location>
    <ligand>
        <name>a divalent metal cation</name>
        <dbReference type="ChEBI" id="CHEBI:60240"/>
    </ligand>
</feature>